<feature type="compositionally biased region" description="Low complexity" evidence="1">
    <location>
        <begin position="122"/>
        <end position="133"/>
    </location>
</feature>
<feature type="region of interest" description="Disordered" evidence="1">
    <location>
        <begin position="1"/>
        <end position="45"/>
    </location>
</feature>
<evidence type="ECO:0000313" key="2">
    <source>
        <dbReference type="EMBL" id="KLT43762.1"/>
    </source>
</evidence>
<reference evidence="2 3" key="1">
    <citation type="submission" date="2015-03" db="EMBL/GenBank/DDBJ databases">
        <title>Genomics and transcriptomics of the oil-accumulating basidiomycete yeast T. oleaginosus allow insights into substrate utilization and the diverse evolutionary trajectories of mating systems in fungi.</title>
        <authorList>
            <consortium name="DOE Joint Genome Institute"/>
            <person name="Kourist R."/>
            <person name="Kracht O."/>
            <person name="Bracharz F."/>
            <person name="Lipzen A."/>
            <person name="Nolan M."/>
            <person name="Ohm R."/>
            <person name="Grigoriev I."/>
            <person name="Sun S."/>
            <person name="Heitman J."/>
            <person name="Bruck T."/>
            <person name="Nowrousian M."/>
        </authorList>
    </citation>
    <scope>NUCLEOTIDE SEQUENCE [LARGE SCALE GENOMIC DNA]</scope>
    <source>
        <strain evidence="2 3">IBC0246</strain>
    </source>
</reference>
<feature type="compositionally biased region" description="Polar residues" evidence="1">
    <location>
        <begin position="1"/>
        <end position="10"/>
    </location>
</feature>
<dbReference type="GeneID" id="28985879"/>
<dbReference type="Proteomes" id="UP000053611">
    <property type="component" value="Unassembled WGS sequence"/>
</dbReference>
<accession>A0A0J0XRQ2</accession>
<organism evidence="2 3">
    <name type="scientific">Cutaneotrichosporon oleaginosum</name>
    <dbReference type="NCBI Taxonomy" id="879819"/>
    <lineage>
        <taxon>Eukaryota</taxon>
        <taxon>Fungi</taxon>
        <taxon>Dikarya</taxon>
        <taxon>Basidiomycota</taxon>
        <taxon>Agaricomycotina</taxon>
        <taxon>Tremellomycetes</taxon>
        <taxon>Trichosporonales</taxon>
        <taxon>Trichosporonaceae</taxon>
        <taxon>Cutaneotrichosporon</taxon>
    </lineage>
</organism>
<protein>
    <submittedName>
        <fullName evidence="2">Uncharacterized protein</fullName>
    </submittedName>
</protein>
<proteinExistence type="predicted"/>
<feature type="region of interest" description="Disordered" evidence="1">
    <location>
        <begin position="112"/>
        <end position="146"/>
    </location>
</feature>
<evidence type="ECO:0000313" key="3">
    <source>
        <dbReference type="Proteomes" id="UP000053611"/>
    </source>
</evidence>
<dbReference type="EMBL" id="KQ087192">
    <property type="protein sequence ID" value="KLT43762.1"/>
    <property type="molecule type" value="Genomic_DNA"/>
</dbReference>
<evidence type="ECO:0000256" key="1">
    <source>
        <dbReference type="SAM" id="MobiDB-lite"/>
    </source>
</evidence>
<name>A0A0J0XRQ2_9TREE</name>
<dbReference type="RefSeq" id="XP_018280253.1">
    <property type="nucleotide sequence ID" value="XM_018425276.1"/>
</dbReference>
<gene>
    <name evidence="2" type="ORF">CC85DRAFT_301158</name>
</gene>
<keyword evidence="3" id="KW-1185">Reference proteome</keyword>
<dbReference type="AlphaFoldDB" id="A0A0J0XRQ2"/>
<sequence>MSTASASHYSQHALASLRRRPYTPPLPPSPSQLTRPRSINAVPLSPPPQFSMIDFLRAQSSPTMQARPLTVVDALRHNHPYAALPTALPSPPPEPSPVLKSYPSPARALYTPLSPQSPQASLTPTTRTLTLAPAPKPAPKPKARAKRDTLATFFRWSEPTPELRPLLLAPMARPAEPNPTRPRIKEDDAARAAAAESRVVPIGGARAARLRAQRQWESRLARGRPALSLDIDSELSYERERIETPLESVFVARERERDSWLKR</sequence>